<reference evidence="2 3" key="1">
    <citation type="submission" date="2019-05" db="EMBL/GenBank/DDBJ databases">
        <title>Another draft genome of Portunus trituberculatus and its Hox gene families provides insights of decapod evolution.</title>
        <authorList>
            <person name="Jeong J.-H."/>
            <person name="Song I."/>
            <person name="Kim S."/>
            <person name="Choi T."/>
            <person name="Kim D."/>
            <person name="Ryu S."/>
            <person name="Kim W."/>
        </authorList>
    </citation>
    <scope>NUCLEOTIDE SEQUENCE [LARGE SCALE GENOMIC DNA]</scope>
    <source>
        <tissue evidence="2">Muscle</tissue>
    </source>
</reference>
<keyword evidence="1" id="KW-0472">Membrane</keyword>
<organism evidence="2 3">
    <name type="scientific">Portunus trituberculatus</name>
    <name type="common">Swimming crab</name>
    <name type="synonym">Neptunus trituberculatus</name>
    <dbReference type="NCBI Taxonomy" id="210409"/>
    <lineage>
        <taxon>Eukaryota</taxon>
        <taxon>Metazoa</taxon>
        <taxon>Ecdysozoa</taxon>
        <taxon>Arthropoda</taxon>
        <taxon>Crustacea</taxon>
        <taxon>Multicrustacea</taxon>
        <taxon>Malacostraca</taxon>
        <taxon>Eumalacostraca</taxon>
        <taxon>Eucarida</taxon>
        <taxon>Decapoda</taxon>
        <taxon>Pleocyemata</taxon>
        <taxon>Brachyura</taxon>
        <taxon>Eubrachyura</taxon>
        <taxon>Portunoidea</taxon>
        <taxon>Portunidae</taxon>
        <taxon>Portuninae</taxon>
        <taxon>Portunus</taxon>
    </lineage>
</organism>
<accession>A0A5B7DK72</accession>
<proteinExistence type="predicted"/>
<evidence type="ECO:0000313" key="2">
    <source>
        <dbReference type="EMBL" id="MPC21545.1"/>
    </source>
</evidence>
<keyword evidence="1" id="KW-1133">Transmembrane helix</keyword>
<sequence length="91" mass="9956">MTSNVSHGQTLQKARPSTALKYSSSSFYNGTVEAFAPRGGNSELYCRSSLQHASLYKRPCLVIVLILVLLAIVPFTALLFLNTATMVTQLF</sequence>
<evidence type="ECO:0000313" key="3">
    <source>
        <dbReference type="Proteomes" id="UP000324222"/>
    </source>
</evidence>
<evidence type="ECO:0000256" key="1">
    <source>
        <dbReference type="SAM" id="Phobius"/>
    </source>
</evidence>
<gene>
    <name evidence="2" type="ORF">E2C01_014532</name>
</gene>
<dbReference type="Proteomes" id="UP000324222">
    <property type="component" value="Unassembled WGS sequence"/>
</dbReference>
<keyword evidence="3" id="KW-1185">Reference proteome</keyword>
<name>A0A5B7DK72_PORTR</name>
<dbReference type="EMBL" id="VSRR010000988">
    <property type="protein sequence ID" value="MPC21545.1"/>
    <property type="molecule type" value="Genomic_DNA"/>
</dbReference>
<dbReference type="AlphaFoldDB" id="A0A5B7DK72"/>
<feature type="transmembrane region" description="Helical" evidence="1">
    <location>
        <begin position="60"/>
        <end position="81"/>
    </location>
</feature>
<comment type="caution">
    <text evidence="2">The sequence shown here is derived from an EMBL/GenBank/DDBJ whole genome shotgun (WGS) entry which is preliminary data.</text>
</comment>
<keyword evidence="1" id="KW-0812">Transmembrane</keyword>
<protein>
    <submittedName>
        <fullName evidence="2">Uncharacterized protein</fullName>
    </submittedName>
</protein>